<dbReference type="Proteomes" id="UP000093080">
    <property type="component" value="Unassembled WGS sequence"/>
</dbReference>
<dbReference type="CDD" id="cd09294">
    <property type="entry name" value="SmpB"/>
    <property type="match status" value="1"/>
</dbReference>
<evidence type="ECO:0000313" key="4">
    <source>
        <dbReference type="EMBL" id="OCC14324.1"/>
    </source>
</evidence>
<dbReference type="NCBIfam" id="NF003843">
    <property type="entry name" value="PRK05422.1"/>
    <property type="match status" value="1"/>
</dbReference>
<accession>A0A1B9F3B7</accession>
<dbReference type="InterPro" id="IPR020081">
    <property type="entry name" value="SsrA-bd_prot_CS"/>
</dbReference>
<dbReference type="GO" id="GO:0070929">
    <property type="term" value="P:trans-translation"/>
    <property type="evidence" value="ECO:0007669"/>
    <property type="project" value="UniProtKB-UniRule"/>
</dbReference>
<dbReference type="GO" id="GO:0003723">
    <property type="term" value="F:RNA binding"/>
    <property type="evidence" value="ECO:0007669"/>
    <property type="project" value="UniProtKB-UniRule"/>
</dbReference>
<evidence type="ECO:0000256" key="2">
    <source>
        <dbReference type="ARBA" id="ARBA00022884"/>
    </source>
</evidence>
<evidence type="ECO:0000256" key="1">
    <source>
        <dbReference type="ARBA" id="ARBA00022490"/>
    </source>
</evidence>
<sequence>MAKKINDGIKIVCQNRKARHLYHIDDTIEAGMVLLGPEVKSLREGRANLTDSYVVFKGGEAWLQNVHITPYKHSSTHTSLDPTRPRKLLLHKREIKRLSGKVQERGYTLIPLKIYFRNGKAKVELALARGKKLYDKREALKRRDLDRELAKKFKIK</sequence>
<dbReference type="Gene3D" id="2.40.280.10">
    <property type="match status" value="1"/>
</dbReference>
<dbReference type="NCBIfam" id="TIGR00086">
    <property type="entry name" value="smpB"/>
    <property type="match status" value="1"/>
</dbReference>
<comment type="subcellular location">
    <subcellularLocation>
        <location evidence="3">Cytoplasm</location>
    </subcellularLocation>
    <text evidence="3">The tmRNA-SmpB complex associates with stalled 70S ribosomes.</text>
</comment>
<comment type="similarity">
    <text evidence="3">Belongs to the SmpB family.</text>
</comment>
<dbReference type="RefSeq" id="WP_141674286.1">
    <property type="nucleotide sequence ID" value="NZ_MAGO01000014.1"/>
</dbReference>
<evidence type="ECO:0000313" key="5">
    <source>
        <dbReference type="Proteomes" id="UP000093080"/>
    </source>
</evidence>
<comment type="caution">
    <text evidence="4">The sequence shown here is derived from an EMBL/GenBank/DDBJ whole genome shotgun (WGS) entry which is preliminary data.</text>
</comment>
<comment type="function">
    <text evidence="3">Required for rescue of stalled ribosomes mediated by trans-translation. Binds to transfer-messenger RNA (tmRNA), required for stable association of tmRNA with ribosomes. tmRNA and SmpB together mimic tRNA shape, replacing the anticodon stem-loop with SmpB. tmRNA is encoded by the ssrA gene; the 2 termini fold to resemble tRNA(Ala) and it encodes a 'tag peptide', a short internal open reading frame. During trans-translation Ala-aminoacylated tmRNA acts like a tRNA, entering the A-site of stalled ribosomes, displacing the stalled mRNA. The ribosome then switches to translate the ORF on the tmRNA; the nascent peptide is terminated with the 'tag peptide' encoded by the tmRNA and targeted for degradation. The ribosome is freed to recommence translation, which seems to be the essential function of trans-translation.</text>
</comment>
<dbReference type="GO" id="GO:0005829">
    <property type="term" value="C:cytosol"/>
    <property type="evidence" value="ECO:0007669"/>
    <property type="project" value="TreeGrafter"/>
</dbReference>
<keyword evidence="5" id="KW-1185">Reference proteome</keyword>
<evidence type="ECO:0000256" key="3">
    <source>
        <dbReference type="HAMAP-Rule" id="MF_00023"/>
    </source>
</evidence>
<organism evidence="4 5">
    <name type="scientific">Dissulfuribacter thermophilus</name>
    <dbReference type="NCBI Taxonomy" id="1156395"/>
    <lineage>
        <taxon>Bacteria</taxon>
        <taxon>Pseudomonadati</taxon>
        <taxon>Thermodesulfobacteriota</taxon>
        <taxon>Dissulfuribacteria</taxon>
        <taxon>Dissulfuribacterales</taxon>
        <taxon>Dissulfuribacteraceae</taxon>
        <taxon>Dissulfuribacter</taxon>
    </lineage>
</organism>
<proteinExistence type="inferred from homology"/>
<dbReference type="PANTHER" id="PTHR30308:SF2">
    <property type="entry name" value="SSRA-BINDING PROTEIN"/>
    <property type="match status" value="1"/>
</dbReference>
<reference evidence="4 5" key="1">
    <citation type="submission" date="2016-06" db="EMBL/GenBank/DDBJ databases">
        <title>Respiratory ammonification of nitrate coupled to the oxidation of elemental sulfur in deep-sea autotrophic thermophilic bacteria.</title>
        <authorList>
            <person name="Slobodkina G.B."/>
            <person name="Mardanov A.V."/>
            <person name="Ravin N.V."/>
            <person name="Frolova A.A."/>
            <person name="Viryasiv M.B."/>
            <person name="Chernyh N.A."/>
            <person name="Bonch-Osmolovskaya E.A."/>
            <person name="Slobodkin A.I."/>
        </authorList>
    </citation>
    <scope>NUCLEOTIDE SEQUENCE [LARGE SCALE GENOMIC DNA]</scope>
    <source>
        <strain evidence="4 5">S69</strain>
    </source>
</reference>
<dbReference type="PATRIC" id="fig|1156395.6.peg.2341"/>
<dbReference type="EMBL" id="MAGO01000014">
    <property type="protein sequence ID" value="OCC14324.1"/>
    <property type="molecule type" value="Genomic_DNA"/>
</dbReference>
<dbReference type="OrthoDB" id="9805462at2"/>
<keyword evidence="2 3" id="KW-0694">RNA-binding</keyword>
<dbReference type="SUPFAM" id="SSF74982">
    <property type="entry name" value="Small protein B (SmpB)"/>
    <property type="match status" value="1"/>
</dbReference>
<name>A0A1B9F3B7_9BACT</name>
<dbReference type="Pfam" id="PF01668">
    <property type="entry name" value="SmpB"/>
    <property type="match status" value="1"/>
</dbReference>
<dbReference type="GO" id="GO:0070930">
    <property type="term" value="P:trans-translation-dependent protein tagging"/>
    <property type="evidence" value="ECO:0007669"/>
    <property type="project" value="TreeGrafter"/>
</dbReference>
<dbReference type="InterPro" id="IPR000037">
    <property type="entry name" value="SsrA-bd_prot"/>
</dbReference>
<dbReference type="InterPro" id="IPR023620">
    <property type="entry name" value="SmpB"/>
</dbReference>
<dbReference type="STRING" id="1156395.DBT_2313"/>
<dbReference type="AlphaFoldDB" id="A0A1B9F3B7"/>
<keyword evidence="1 3" id="KW-0963">Cytoplasm</keyword>
<protein>
    <recommendedName>
        <fullName evidence="3">SsrA-binding protein</fullName>
    </recommendedName>
    <alternativeName>
        <fullName evidence="3">Small protein B</fullName>
    </alternativeName>
</protein>
<dbReference type="PANTHER" id="PTHR30308">
    <property type="entry name" value="TMRNA-BINDING COMPONENT OF TRANS-TRANSLATION TAGGING COMPLEX"/>
    <property type="match status" value="1"/>
</dbReference>
<gene>
    <name evidence="3" type="primary">smpB</name>
    <name evidence="4" type="ORF">DBT_2313</name>
</gene>
<dbReference type="PROSITE" id="PS01317">
    <property type="entry name" value="SSRP"/>
    <property type="match status" value="1"/>
</dbReference>
<dbReference type="HAMAP" id="MF_00023">
    <property type="entry name" value="SmpB"/>
    <property type="match status" value="1"/>
</dbReference>